<evidence type="ECO:0000313" key="10">
    <source>
        <dbReference type="Proteomes" id="UP001061958"/>
    </source>
</evidence>
<dbReference type="EMBL" id="BQMJ01000027">
    <property type="protein sequence ID" value="GJQ11746.1"/>
    <property type="molecule type" value="Genomic_DNA"/>
</dbReference>
<evidence type="ECO:0000256" key="6">
    <source>
        <dbReference type="ARBA" id="ARBA00023242"/>
    </source>
</evidence>
<keyword evidence="5" id="KW-0804">Transcription</keyword>
<proteinExistence type="predicted"/>
<keyword evidence="4" id="KW-0238">DNA-binding</keyword>
<accession>A0A9C7PXM4</accession>
<keyword evidence="3 7" id="KW-0175">Coiled coil</keyword>
<evidence type="ECO:0000313" key="9">
    <source>
        <dbReference type="EMBL" id="GJQ11746.1"/>
    </source>
</evidence>
<dbReference type="InterPro" id="IPR003035">
    <property type="entry name" value="RWP-RK_dom"/>
</dbReference>
<evidence type="ECO:0000256" key="1">
    <source>
        <dbReference type="ARBA" id="ARBA00004049"/>
    </source>
</evidence>
<evidence type="ECO:0000256" key="5">
    <source>
        <dbReference type="ARBA" id="ARBA00023163"/>
    </source>
</evidence>
<reference evidence="9" key="1">
    <citation type="journal article" date="2022" name="Proc. Natl. Acad. Sci. U.S.A.">
        <title>Life cycle and functional genomics of the unicellular red alga Galdieria for elucidating algal and plant evolution and industrial use.</title>
        <authorList>
            <person name="Hirooka S."/>
            <person name="Itabashi T."/>
            <person name="Ichinose T.M."/>
            <person name="Onuma R."/>
            <person name="Fujiwara T."/>
            <person name="Yamashita S."/>
            <person name="Jong L.W."/>
            <person name="Tomita R."/>
            <person name="Iwane A.H."/>
            <person name="Miyagishima S.Y."/>
        </authorList>
    </citation>
    <scope>NUCLEOTIDE SEQUENCE</scope>
    <source>
        <strain evidence="9">NBRC 102759</strain>
    </source>
</reference>
<dbReference type="InterPro" id="IPR044607">
    <property type="entry name" value="RKD-like"/>
</dbReference>
<dbReference type="GO" id="GO:0003700">
    <property type="term" value="F:DNA-binding transcription factor activity"/>
    <property type="evidence" value="ECO:0007669"/>
    <property type="project" value="InterPro"/>
</dbReference>
<keyword evidence="10" id="KW-1185">Reference proteome</keyword>
<gene>
    <name evidence="9" type="ORF">GpartN1_g3537.t1</name>
</gene>
<comment type="caution">
    <text evidence="9">The sequence shown here is derived from an EMBL/GenBank/DDBJ whole genome shotgun (WGS) entry which is preliminary data.</text>
</comment>
<evidence type="ECO:0000256" key="3">
    <source>
        <dbReference type="ARBA" id="ARBA00023054"/>
    </source>
</evidence>
<comment type="function">
    <text evidence="1">Putative transcription factor.</text>
</comment>
<dbReference type="PANTHER" id="PTHR46373">
    <property type="entry name" value="PROTEIN RKD4"/>
    <property type="match status" value="1"/>
</dbReference>
<dbReference type="Pfam" id="PF02042">
    <property type="entry name" value="RWP-RK"/>
    <property type="match status" value="1"/>
</dbReference>
<keyword evidence="6" id="KW-0539">Nucleus</keyword>
<dbReference type="AlphaFoldDB" id="A0A9C7PXM4"/>
<feature type="domain" description="RWP-RK" evidence="8">
    <location>
        <begin position="1"/>
        <end position="78"/>
    </location>
</feature>
<dbReference type="Proteomes" id="UP001061958">
    <property type="component" value="Unassembled WGS sequence"/>
</dbReference>
<reference evidence="9" key="2">
    <citation type="submission" date="2022-01" db="EMBL/GenBank/DDBJ databases">
        <authorList>
            <person name="Hirooka S."/>
            <person name="Miyagishima S.Y."/>
        </authorList>
    </citation>
    <scope>NUCLEOTIDE SEQUENCE</scope>
    <source>
        <strain evidence="9">NBRC 102759</strain>
    </source>
</reference>
<evidence type="ECO:0000259" key="8">
    <source>
        <dbReference type="PROSITE" id="PS51519"/>
    </source>
</evidence>
<name>A0A9C7PXM4_9RHOD</name>
<feature type="coiled-coil region" evidence="7">
    <location>
        <begin position="259"/>
        <end position="293"/>
    </location>
</feature>
<protein>
    <recommendedName>
        <fullName evidence="8">RWP-RK domain-containing protein</fullName>
    </recommendedName>
</protein>
<keyword evidence="2" id="KW-0805">Transcription regulation</keyword>
<evidence type="ECO:0000256" key="7">
    <source>
        <dbReference type="SAM" id="Coils"/>
    </source>
</evidence>
<dbReference type="OrthoDB" id="6270329at2759"/>
<sequence>MVKPKTRPNIPFGLLQQHFDKTMSEASSELGVSVSYLKSACRFYGINRWPYRKIKNLKTLVHFLSEEGRGKGAGSTNKEEIERLNSKIRSLLHSHLEEFQTTVKSLEKSSQGRSSVAENGYQEERLLDEQTTCFSLGTLEQSTYHSNIFSNQELQSSIVEREQNLEMKRLTDASSCSLVPNNELGRSSSFVSSLTETHDVGTNSALGMLEWNLPALAIHLGVDGIHKLGPSKLVQLAHDYYYKPLPCSHVHHNQVQSNGKYLKDQMETLNQRLKMLQEEKQQLENTHACLARTFREASLRELRK</sequence>
<organism evidence="9 10">
    <name type="scientific">Galdieria partita</name>
    <dbReference type="NCBI Taxonomy" id="83374"/>
    <lineage>
        <taxon>Eukaryota</taxon>
        <taxon>Rhodophyta</taxon>
        <taxon>Bangiophyceae</taxon>
        <taxon>Galdieriales</taxon>
        <taxon>Galdieriaceae</taxon>
        <taxon>Galdieria</taxon>
    </lineage>
</organism>
<dbReference type="PANTHER" id="PTHR46373:SF2">
    <property type="entry name" value="RWP-RK DOMAIN-CONTAINING PROTEIN"/>
    <property type="match status" value="1"/>
</dbReference>
<dbReference type="GO" id="GO:0003677">
    <property type="term" value="F:DNA binding"/>
    <property type="evidence" value="ECO:0007669"/>
    <property type="project" value="UniProtKB-KW"/>
</dbReference>
<evidence type="ECO:0000256" key="2">
    <source>
        <dbReference type="ARBA" id="ARBA00023015"/>
    </source>
</evidence>
<dbReference type="PROSITE" id="PS51519">
    <property type="entry name" value="RWP_RK"/>
    <property type="match status" value="1"/>
</dbReference>
<evidence type="ECO:0000256" key="4">
    <source>
        <dbReference type="ARBA" id="ARBA00023125"/>
    </source>
</evidence>